<organism evidence="1 2">
    <name type="scientific">Haemaphysalis longicornis</name>
    <name type="common">Bush tick</name>
    <dbReference type="NCBI Taxonomy" id="44386"/>
    <lineage>
        <taxon>Eukaryota</taxon>
        <taxon>Metazoa</taxon>
        <taxon>Ecdysozoa</taxon>
        <taxon>Arthropoda</taxon>
        <taxon>Chelicerata</taxon>
        <taxon>Arachnida</taxon>
        <taxon>Acari</taxon>
        <taxon>Parasitiformes</taxon>
        <taxon>Ixodida</taxon>
        <taxon>Ixodoidea</taxon>
        <taxon>Ixodidae</taxon>
        <taxon>Haemaphysalinae</taxon>
        <taxon>Haemaphysalis</taxon>
    </lineage>
</organism>
<proteinExistence type="predicted"/>
<evidence type="ECO:0000313" key="2">
    <source>
        <dbReference type="Proteomes" id="UP000821853"/>
    </source>
</evidence>
<name>A0A9J6FVN6_HAELO</name>
<dbReference type="EMBL" id="JABSTR010000004">
    <property type="protein sequence ID" value="KAH9366879.1"/>
    <property type="molecule type" value="Genomic_DNA"/>
</dbReference>
<sequence length="88" mass="9982">MPYGLACGVYMFSVLYAPDAYAYWRNAYSIHPLERGRHEAFYDPVPLYFEFNEANILDLNSAFGQMSRSDLFGTSDFVQPIVAILSVA</sequence>
<reference evidence="1 2" key="1">
    <citation type="journal article" date="2020" name="Cell">
        <title>Large-Scale Comparative Analyses of Tick Genomes Elucidate Their Genetic Diversity and Vector Capacities.</title>
        <authorList>
            <consortium name="Tick Genome and Microbiome Consortium (TIGMIC)"/>
            <person name="Jia N."/>
            <person name="Wang J."/>
            <person name="Shi W."/>
            <person name="Du L."/>
            <person name="Sun Y."/>
            <person name="Zhan W."/>
            <person name="Jiang J.F."/>
            <person name="Wang Q."/>
            <person name="Zhang B."/>
            <person name="Ji P."/>
            <person name="Bell-Sakyi L."/>
            <person name="Cui X.M."/>
            <person name="Yuan T.T."/>
            <person name="Jiang B.G."/>
            <person name="Yang W.F."/>
            <person name="Lam T.T."/>
            <person name="Chang Q.C."/>
            <person name="Ding S.J."/>
            <person name="Wang X.J."/>
            <person name="Zhu J.G."/>
            <person name="Ruan X.D."/>
            <person name="Zhao L."/>
            <person name="Wei J.T."/>
            <person name="Ye R.Z."/>
            <person name="Que T.C."/>
            <person name="Du C.H."/>
            <person name="Zhou Y.H."/>
            <person name="Cheng J.X."/>
            <person name="Dai P.F."/>
            <person name="Guo W.B."/>
            <person name="Han X.H."/>
            <person name="Huang E.J."/>
            <person name="Li L.F."/>
            <person name="Wei W."/>
            <person name="Gao Y.C."/>
            <person name="Liu J.Z."/>
            <person name="Shao H.Z."/>
            <person name="Wang X."/>
            <person name="Wang C.C."/>
            <person name="Yang T.C."/>
            <person name="Huo Q.B."/>
            <person name="Li W."/>
            <person name="Chen H.Y."/>
            <person name="Chen S.E."/>
            <person name="Zhou L.G."/>
            <person name="Ni X.B."/>
            <person name="Tian J.H."/>
            <person name="Sheng Y."/>
            <person name="Liu T."/>
            <person name="Pan Y.S."/>
            <person name="Xia L.Y."/>
            <person name="Li J."/>
            <person name="Zhao F."/>
            <person name="Cao W.C."/>
        </authorList>
    </citation>
    <scope>NUCLEOTIDE SEQUENCE [LARGE SCALE GENOMIC DNA]</scope>
    <source>
        <strain evidence="1">HaeL-2018</strain>
    </source>
</reference>
<gene>
    <name evidence="1" type="ORF">HPB48_000251</name>
</gene>
<accession>A0A9J6FVN6</accession>
<dbReference type="Proteomes" id="UP000821853">
    <property type="component" value="Chromosome 2"/>
</dbReference>
<dbReference type="AlphaFoldDB" id="A0A9J6FVN6"/>
<protein>
    <submittedName>
        <fullName evidence="1">Uncharacterized protein</fullName>
    </submittedName>
</protein>
<keyword evidence="2" id="KW-1185">Reference proteome</keyword>
<dbReference type="VEuPathDB" id="VectorBase:HLOH_054523"/>
<comment type="caution">
    <text evidence="1">The sequence shown here is derived from an EMBL/GenBank/DDBJ whole genome shotgun (WGS) entry which is preliminary data.</text>
</comment>
<evidence type="ECO:0000313" key="1">
    <source>
        <dbReference type="EMBL" id="KAH9366879.1"/>
    </source>
</evidence>
<dbReference type="OrthoDB" id="6494491at2759"/>